<accession>A0A1G8NAE0</accession>
<protein>
    <recommendedName>
        <fullName evidence="3">ATP-binding protein</fullName>
    </recommendedName>
</protein>
<evidence type="ECO:0008006" key="3">
    <source>
        <dbReference type="Google" id="ProtNLM"/>
    </source>
</evidence>
<gene>
    <name evidence="1" type="ORF">SAMN05421869_10764</name>
</gene>
<dbReference type="AlphaFoldDB" id="A0A1G8NAE0"/>
<keyword evidence="2" id="KW-1185">Reference proteome</keyword>
<reference evidence="1 2" key="1">
    <citation type="submission" date="2016-10" db="EMBL/GenBank/DDBJ databases">
        <authorList>
            <person name="de Groot N.N."/>
        </authorList>
    </citation>
    <scope>NUCLEOTIDE SEQUENCE [LARGE SCALE GENOMIC DNA]</scope>
    <source>
        <strain evidence="1 2">CGMCC 4.6533</strain>
    </source>
</reference>
<dbReference type="EMBL" id="FNDJ01000007">
    <property type="protein sequence ID" value="SDI77142.1"/>
    <property type="molecule type" value="Genomic_DNA"/>
</dbReference>
<proteinExistence type="predicted"/>
<dbReference type="STRING" id="633440.SAMN05421869_10764"/>
<dbReference type="Proteomes" id="UP000199202">
    <property type="component" value="Unassembled WGS sequence"/>
</dbReference>
<name>A0A1G8NAE0_9ACTN</name>
<sequence length="89" mass="9406">MGVSPPVDKGATMEIKIGIRSVHRELIVETDLSAEQVEEAIRNALSADRGGVFAITDVKGRRVVVPTASLGFVEIGEDESRPVGFGGTL</sequence>
<organism evidence="1 2">
    <name type="scientific">Nonomuraea jiangxiensis</name>
    <dbReference type="NCBI Taxonomy" id="633440"/>
    <lineage>
        <taxon>Bacteria</taxon>
        <taxon>Bacillati</taxon>
        <taxon>Actinomycetota</taxon>
        <taxon>Actinomycetes</taxon>
        <taxon>Streptosporangiales</taxon>
        <taxon>Streptosporangiaceae</taxon>
        <taxon>Nonomuraea</taxon>
    </lineage>
</organism>
<evidence type="ECO:0000313" key="2">
    <source>
        <dbReference type="Proteomes" id="UP000199202"/>
    </source>
</evidence>
<dbReference type="Pfam" id="PF11305">
    <property type="entry name" value="DUF3107"/>
    <property type="match status" value="1"/>
</dbReference>
<evidence type="ECO:0000313" key="1">
    <source>
        <dbReference type="EMBL" id="SDI77142.1"/>
    </source>
</evidence>
<dbReference type="InterPro" id="IPR021456">
    <property type="entry name" value="DUF3107"/>
</dbReference>